<feature type="region of interest" description="Disordered" evidence="1">
    <location>
        <begin position="1"/>
        <end position="30"/>
    </location>
</feature>
<dbReference type="AlphaFoldDB" id="R7ZFN3"/>
<comment type="caution">
    <text evidence="3">The sequence shown here is derived from an EMBL/GenBank/DDBJ whole genome shotgun (WGS) entry which is preliminary data.</text>
</comment>
<sequence>MFKNYTENLIPTMTSPTSPSGKCSASSQGNSPHLAFDRADTRWITAVDVGGKATLSYEFPSTTVVNKYSVKYYASYVYHCIKSWTFEGSMDGNNWTILDTRKNISDWILAQDNIKEFTFTNADEYLMYRLNITETISGNFVTVGELAMFKHVPDNRTMIYHDGNYKILIQEKPLVPTVGTIVPIMTSNTAPSGEAKASSVFNTSYQAFRAFDGNNNVGWITPEQTKTGWISYEFTEPKRVVGISMISRQPTNSMGEMPRLWQVQGYDGTKWVTIYDRTIPTVFVQSVKQKFYFDNANSYKAYRLNVAEISGGLYVAIGEIEFFGVEKEATESGWNTVSNTLPVQQQFADEGMDNLEILNRKTVKIKPLPMTDVSDTIEGYGKIFSASINLKKYFDIKSIEVK</sequence>
<name>R7ZFN3_LYSSH</name>
<dbReference type="Gene3D" id="2.60.120.260">
    <property type="entry name" value="Galactose-binding domain-like"/>
    <property type="match status" value="2"/>
</dbReference>
<gene>
    <name evidence="3" type="ORF">H131_08978</name>
</gene>
<feature type="domain" description="F5/8 type C" evidence="2">
    <location>
        <begin position="177"/>
        <end position="325"/>
    </location>
</feature>
<dbReference type="Pfam" id="PF00754">
    <property type="entry name" value="F5_F8_type_C"/>
    <property type="match status" value="1"/>
</dbReference>
<organism evidence="3 4">
    <name type="scientific">Lysinibacillus sphaericus OT4b.31</name>
    <dbReference type="NCBI Taxonomy" id="1285586"/>
    <lineage>
        <taxon>Bacteria</taxon>
        <taxon>Bacillati</taxon>
        <taxon>Bacillota</taxon>
        <taxon>Bacilli</taxon>
        <taxon>Bacillales</taxon>
        <taxon>Bacillaceae</taxon>
        <taxon>Lysinibacillus</taxon>
    </lineage>
</organism>
<dbReference type="RefSeq" id="WP_010858749.1">
    <property type="nucleotide sequence ID" value="NZ_KB933398.1"/>
</dbReference>
<dbReference type="InterPro" id="IPR008979">
    <property type="entry name" value="Galactose-bd-like_sf"/>
</dbReference>
<evidence type="ECO:0000313" key="3">
    <source>
        <dbReference type="EMBL" id="EON72829.1"/>
    </source>
</evidence>
<dbReference type="HOGENOM" id="CLU_684764_0_0_9"/>
<evidence type="ECO:0000313" key="4">
    <source>
        <dbReference type="Proteomes" id="UP000013911"/>
    </source>
</evidence>
<proteinExistence type="predicted"/>
<dbReference type="SUPFAM" id="SSF49785">
    <property type="entry name" value="Galactose-binding domain-like"/>
    <property type="match status" value="2"/>
</dbReference>
<dbReference type="InterPro" id="IPR000421">
    <property type="entry name" value="FA58C"/>
</dbReference>
<dbReference type="Proteomes" id="UP000013911">
    <property type="component" value="Unassembled WGS sequence"/>
</dbReference>
<protein>
    <recommendedName>
        <fullName evidence="2">F5/8 type C domain-containing protein</fullName>
    </recommendedName>
</protein>
<dbReference type="PROSITE" id="PS50022">
    <property type="entry name" value="FA58C_3"/>
    <property type="match status" value="1"/>
</dbReference>
<accession>R7ZFN3</accession>
<evidence type="ECO:0000259" key="2">
    <source>
        <dbReference type="PROSITE" id="PS50022"/>
    </source>
</evidence>
<dbReference type="EMBL" id="AQPX01000015">
    <property type="protein sequence ID" value="EON72829.1"/>
    <property type="molecule type" value="Genomic_DNA"/>
</dbReference>
<evidence type="ECO:0000256" key="1">
    <source>
        <dbReference type="SAM" id="MobiDB-lite"/>
    </source>
</evidence>
<dbReference type="eggNOG" id="COG3537">
    <property type="taxonomic scope" value="Bacteria"/>
</dbReference>
<dbReference type="PATRIC" id="fig|1285586.5.peg.1820"/>
<reference evidence="3 4" key="1">
    <citation type="submission" date="2013-04" db="EMBL/GenBank/DDBJ databases">
        <title>Draft genome of the heavy metal tolerant bacterium Lysinibacillus sphaericus strain OT4b.31.</title>
        <authorList>
            <person name="Pena-Montenegro T.D."/>
            <person name="Dussan J."/>
        </authorList>
    </citation>
    <scope>NUCLEOTIDE SEQUENCE [LARGE SCALE GENOMIC DNA]</scope>
    <source>
        <strain evidence="3 4">OT4b.31</strain>
    </source>
</reference>
<dbReference type="OrthoDB" id="7182479at2"/>